<dbReference type="AlphaFoldDB" id="T1BQS6"/>
<dbReference type="EMBL" id="AUZY01006018">
    <property type="protein sequence ID" value="EQD55574.1"/>
    <property type="molecule type" value="Genomic_DNA"/>
</dbReference>
<gene>
    <name evidence="1" type="ORF">B1B_09161</name>
</gene>
<organism evidence="1">
    <name type="scientific">mine drainage metagenome</name>
    <dbReference type="NCBI Taxonomy" id="410659"/>
    <lineage>
        <taxon>unclassified sequences</taxon>
        <taxon>metagenomes</taxon>
        <taxon>ecological metagenomes</taxon>
    </lineage>
</organism>
<proteinExistence type="predicted"/>
<protein>
    <submittedName>
        <fullName evidence="1">Uncharacterized protein</fullName>
    </submittedName>
</protein>
<comment type="caution">
    <text evidence="1">The sequence shown here is derived from an EMBL/GenBank/DDBJ whole genome shotgun (WGS) entry which is preliminary data.</text>
</comment>
<evidence type="ECO:0000313" key="1">
    <source>
        <dbReference type="EMBL" id="EQD55574.1"/>
    </source>
</evidence>
<name>T1BQS6_9ZZZZ</name>
<reference evidence="1" key="1">
    <citation type="submission" date="2013-08" db="EMBL/GenBank/DDBJ databases">
        <authorList>
            <person name="Mendez C."/>
            <person name="Richter M."/>
            <person name="Ferrer M."/>
            <person name="Sanchez J."/>
        </authorList>
    </citation>
    <scope>NUCLEOTIDE SEQUENCE</scope>
</reference>
<accession>T1BQS6</accession>
<reference evidence="1" key="2">
    <citation type="journal article" date="2014" name="ISME J.">
        <title>Microbial stratification in low pH oxic and suboxic macroscopic growths along an acid mine drainage.</title>
        <authorList>
            <person name="Mendez-Garcia C."/>
            <person name="Mesa V."/>
            <person name="Sprenger R.R."/>
            <person name="Richter M."/>
            <person name="Diez M.S."/>
            <person name="Solano J."/>
            <person name="Bargiela R."/>
            <person name="Golyshina O.V."/>
            <person name="Manteca A."/>
            <person name="Ramos J.L."/>
            <person name="Gallego J.R."/>
            <person name="Llorente I."/>
            <person name="Martins Dos Santos V.A."/>
            <person name="Jensen O.N."/>
            <person name="Pelaez A.I."/>
            <person name="Sanchez J."/>
            <person name="Ferrer M."/>
        </authorList>
    </citation>
    <scope>NUCLEOTIDE SEQUENCE</scope>
</reference>
<sequence length="38" mass="4626">MLFCTKNGECVWHRPYAKWKPERILEEYPCIDQATGRR</sequence>